<evidence type="ECO:0000256" key="1">
    <source>
        <dbReference type="SAM" id="Coils"/>
    </source>
</evidence>
<accession>A0A8S9H3U3</accession>
<evidence type="ECO:0000256" key="2">
    <source>
        <dbReference type="SAM" id="MobiDB-lite"/>
    </source>
</evidence>
<protein>
    <submittedName>
        <fullName evidence="3">Uncharacterized protein</fullName>
    </submittedName>
</protein>
<proteinExistence type="predicted"/>
<feature type="compositionally biased region" description="Basic and acidic residues" evidence="2">
    <location>
        <begin position="219"/>
        <end position="235"/>
    </location>
</feature>
<dbReference type="EMBL" id="QGKW02001988">
    <property type="protein sequence ID" value="KAF2550967.1"/>
    <property type="molecule type" value="Genomic_DNA"/>
</dbReference>
<evidence type="ECO:0000313" key="3">
    <source>
        <dbReference type="EMBL" id="KAF2550967.1"/>
    </source>
</evidence>
<comment type="caution">
    <text evidence="3">The sequence shown here is derived from an EMBL/GenBank/DDBJ whole genome shotgun (WGS) entry which is preliminary data.</text>
</comment>
<gene>
    <name evidence="3" type="ORF">F2Q68_00033523</name>
</gene>
<feature type="region of interest" description="Disordered" evidence="2">
    <location>
        <begin position="203"/>
        <end position="286"/>
    </location>
</feature>
<keyword evidence="1" id="KW-0175">Coiled coil</keyword>
<dbReference type="Proteomes" id="UP000712281">
    <property type="component" value="Unassembled WGS sequence"/>
</dbReference>
<reference evidence="3" key="1">
    <citation type="submission" date="2019-12" db="EMBL/GenBank/DDBJ databases">
        <title>Genome sequencing and annotation of Brassica cretica.</title>
        <authorList>
            <person name="Studholme D.J."/>
            <person name="Sarris P.F."/>
        </authorList>
    </citation>
    <scope>NUCLEOTIDE SEQUENCE</scope>
    <source>
        <strain evidence="3">PFS-001/15</strain>
        <tissue evidence="3">Leaf</tissue>
    </source>
</reference>
<feature type="coiled-coil region" evidence="1">
    <location>
        <begin position="38"/>
        <end position="79"/>
    </location>
</feature>
<organism evidence="3 4">
    <name type="scientific">Brassica cretica</name>
    <name type="common">Mustard</name>
    <dbReference type="NCBI Taxonomy" id="69181"/>
    <lineage>
        <taxon>Eukaryota</taxon>
        <taxon>Viridiplantae</taxon>
        <taxon>Streptophyta</taxon>
        <taxon>Embryophyta</taxon>
        <taxon>Tracheophyta</taxon>
        <taxon>Spermatophyta</taxon>
        <taxon>Magnoliopsida</taxon>
        <taxon>eudicotyledons</taxon>
        <taxon>Gunneridae</taxon>
        <taxon>Pentapetalae</taxon>
        <taxon>rosids</taxon>
        <taxon>malvids</taxon>
        <taxon>Brassicales</taxon>
        <taxon>Brassicaceae</taxon>
        <taxon>Brassiceae</taxon>
        <taxon>Brassica</taxon>
    </lineage>
</organism>
<dbReference type="AlphaFoldDB" id="A0A8S9H3U3"/>
<evidence type="ECO:0000313" key="4">
    <source>
        <dbReference type="Proteomes" id="UP000712281"/>
    </source>
</evidence>
<sequence>MNFLVEKYDSALKQTMIQLGSSEKLAQARLKAIERGKLKSASAAKKELARENTRLDQATATLEKEKTELLEERDTAVEKLIGERQRLRDSRGLEVTRERERVEAAMVEKANRCFGRVRDHFTRLDTFGKAKNLYGQASGTKKCLKMIKASPLSDSDPTISPLVLPSHFVEDRFRASFDPFGSNVNLIRPGTVSQLITSLEITEESSEEPLVDVTSVSAEHVEVPEGGGLDERPENENLEGVPGKDNLETGNTPVREEETENVGIEDPVLVSDSSSEGRQRRRGGRR</sequence>
<name>A0A8S9H3U3_BRACR</name>